<dbReference type="Proteomes" id="UP000031327">
    <property type="component" value="Unassembled WGS sequence"/>
</dbReference>
<comment type="caution">
    <text evidence="2">The sequence shown here is derived from an EMBL/GenBank/DDBJ whole genome shotgun (WGS) entry which is preliminary data.</text>
</comment>
<dbReference type="SUPFAM" id="SSF109604">
    <property type="entry name" value="HD-domain/PDEase-like"/>
    <property type="match status" value="1"/>
</dbReference>
<evidence type="ECO:0000259" key="1">
    <source>
        <dbReference type="PROSITE" id="PS51833"/>
    </source>
</evidence>
<dbReference type="RefSeq" id="WP_039607601.1">
    <property type="nucleotide sequence ID" value="NZ_JWIC01000001.1"/>
</dbReference>
<dbReference type="EMBL" id="JWIC01000001">
    <property type="protein sequence ID" value="KID58995.1"/>
    <property type="molecule type" value="Genomic_DNA"/>
</dbReference>
<organism evidence="2 3">
    <name type="scientific">Pseudoalteromonas luteoviolacea</name>
    <dbReference type="NCBI Taxonomy" id="43657"/>
    <lineage>
        <taxon>Bacteria</taxon>
        <taxon>Pseudomonadati</taxon>
        <taxon>Pseudomonadota</taxon>
        <taxon>Gammaproteobacteria</taxon>
        <taxon>Alteromonadales</taxon>
        <taxon>Pseudoalteromonadaceae</taxon>
        <taxon>Pseudoalteromonas</taxon>
    </lineage>
</organism>
<dbReference type="InterPro" id="IPR013976">
    <property type="entry name" value="HDOD"/>
</dbReference>
<feature type="domain" description="HDOD" evidence="1">
    <location>
        <begin position="102"/>
        <end position="308"/>
    </location>
</feature>
<dbReference type="AlphaFoldDB" id="A0A0C1QI56"/>
<evidence type="ECO:0000313" key="2">
    <source>
        <dbReference type="EMBL" id="KID58995.1"/>
    </source>
</evidence>
<dbReference type="OrthoDB" id="6233174at2"/>
<protein>
    <recommendedName>
        <fullName evidence="1">HDOD domain-containing protein</fullName>
    </recommendedName>
</protein>
<dbReference type="Pfam" id="PF08668">
    <property type="entry name" value="HDOD"/>
    <property type="match status" value="1"/>
</dbReference>
<proteinExistence type="predicted"/>
<name>A0A0C1QI56_9GAMM</name>
<accession>A0A0C1QI56</accession>
<dbReference type="Gene3D" id="1.10.3210.10">
    <property type="entry name" value="Hypothetical protein af1432"/>
    <property type="match status" value="1"/>
</dbReference>
<gene>
    <name evidence="2" type="ORF">JF50_00570</name>
</gene>
<reference evidence="2 3" key="1">
    <citation type="submission" date="2014-12" db="EMBL/GenBank/DDBJ databases">
        <title>Draft Genome Sequence of Pseudoalteromonas luteoviolacea HI1.</title>
        <authorList>
            <person name="Asahina A.Y."/>
            <person name="Hadfield M.G."/>
        </authorList>
    </citation>
    <scope>NUCLEOTIDE SEQUENCE [LARGE SCALE GENOMIC DNA]</scope>
    <source>
        <strain evidence="2 3">HI1</strain>
    </source>
</reference>
<dbReference type="PROSITE" id="PS51833">
    <property type="entry name" value="HDOD"/>
    <property type="match status" value="1"/>
</dbReference>
<sequence length="391" mass="44168">MTQDIRQSHIAQAIAQRAHDVLISHNFAQQQIGYIHTFDMNFGESIPQRTMLEVELAAAAKRQEKSTSHHKYIAKASNHLHQVIESGIETQLSDLDSIYSDVVGIQDAVPTVLDILAVKSASVGRLEPLVNDLSWLGRDLVSLVNLPQYRKVNSKGTSVKVDTPALALRYLGLENLQMVIPTFAVRHWMPHSTEPFPLLKRKLRDISMASAIAAKALAPLYDVKEQHAFTLGMLLDLGKIALTRLYLRTYERVWQGKVKIARDKNQKDLHTALLELGPDPLFLRNLLLEHAPVVSQRLIEQMSFKYLPFSAAMSEFAQSYLPNVNNNPADLLPLTQVLKKAYGYAQYQLLKDSHLIEPDEAKDWFAHLNLTEQEQKLLSKMSLQSLQLTIL</sequence>
<evidence type="ECO:0000313" key="3">
    <source>
        <dbReference type="Proteomes" id="UP000031327"/>
    </source>
</evidence>